<protein>
    <submittedName>
        <fullName evidence="1">Histidine phosphatase family protein</fullName>
    </submittedName>
</protein>
<keyword evidence="2" id="KW-1185">Reference proteome</keyword>
<gene>
    <name evidence="1" type="ORF">OXU80_10930</name>
</gene>
<proteinExistence type="predicted"/>
<name>A0ACD4NVA9_9HYPH</name>
<dbReference type="EMBL" id="CP113520">
    <property type="protein sequence ID" value="WAJ30680.1"/>
    <property type="molecule type" value="Genomic_DNA"/>
</dbReference>
<accession>A0ACD4NVA9</accession>
<evidence type="ECO:0000313" key="1">
    <source>
        <dbReference type="EMBL" id="WAJ30680.1"/>
    </source>
</evidence>
<organism evidence="1 2">
    <name type="scientific">Antarcticirhabdus aurantiaca</name>
    <dbReference type="NCBI Taxonomy" id="2606717"/>
    <lineage>
        <taxon>Bacteria</taxon>
        <taxon>Pseudomonadati</taxon>
        <taxon>Pseudomonadota</taxon>
        <taxon>Alphaproteobacteria</taxon>
        <taxon>Hyphomicrobiales</taxon>
        <taxon>Aurantimonadaceae</taxon>
        <taxon>Antarcticirhabdus</taxon>
    </lineage>
</organism>
<dbReference type="Proteomes" id="UP001163223">
    <property type="component" value="Chromosome"/>
</dbReference>
<sequence length="176" mass="18728">MPSALLSRLFILRHAHSSWALPGQRDHQRPLDERGRLDARRIGDEMTRLGFSIERIVCSSAVRAQETLAGIRHALSPDVREETSDDLYALGPDAYLDAARRQEGAASLLLIGHNPMVEEFAASMAAEGDPAALAVLRSGFPTAGLAVIELPGPLSEAAPGRGRLAALIHPKGLAGA</sequence>
<reference evidence="1" key="1">
    <citation type="submission" date="2022-11" db="EMBL/GenBank/DDBJ databases">
        <title>beta-Carotene-producing bacterium, Jeongeuplla avenae sp. nov., alleviates the salt stress of Arabidopsis seedlings.</title>
        <authorList>
            <person name="Jiang L."/>
            <person name="Lee J."/>
        </authorList>
    </citation>
    <scope>NUCLEOTIDE SEQUENCE</scope>
    <source>
        <strain evidence="1">DY_R2A_6</strain>
    </source>
</reference>
<evidence type="ECO:0000313" key="2">
    <source>
        <dbReference type="Proteomes" id="UP001163223"/>
    </source>
</evidence>